<dbReference type="Proteomes" id="UP000182444">
    <property type="component" value="Chromosome 1D"/>
</dbReference>
<proteinExistence type="inferred from homology"/>
<dbReference type="Gene3D" id="3.40.50.720">
    <property type="entry name" value="NAD(P)-binding Rossmann-like Domain"/>
    <property type="match status" value="1"/>
</dbReference>
<evidence type="ECO:0000313" key="4">
    <source>
        <dbReference type="EMBL" id="AOW03997.1"/>
    </source>
</evidence>
<evidence type="ECO:0000313" key="7">
    <source>
        <dbReference type="Proteomes" id="UP000256601"/>
    </source>
</evidence>
<accession>A0A1D8NED9</accession>
<dbReference type="VEuPathDB" id="FungiDB:YALI0_E05643g"/>
<dbReference type="CDD" id="cd05233">
    <property type="entry name" value="SDR_c"/>
    <property type="match status" value="1"/>
</dbReference>
<dbReference type="SUPFAM" id="SSF51735">
    <property type="entry name" value="NAD(P)-binding Rossmann-fold domains"/>
    <property type="match status" value="1"/>
</dbReference>
<evidence type="ECO:0000256" key="1">
    <source>
        <dbReference type="ARBA" id="ARBA00006484"/>
    </source>
</evidence>
<dbReference type="EMBL" id="CP017556">
    <property type="protein sequence ID" value="AOW03997.1"/>
    <property type="molecule type" value="Genomic_DNA"/>
</dbReference>
<reference evidence="5 7" key="2">
    <citation type="submission" date="2018-07" db="EMBL/GenBank/DDBJ databases">
        <title>Draft Genome Assemblies for Five Robust Yarrowia lipolytica Strains Exhibiting High Lipid Production and Pentose Sugar Utilization and Sugar Alcohol Secretion from Undetoxified Lignocellulosic Biomass Hydrolysates.</title>
        <authorList>
            <consortium name="DOE Joint Genome Institute"/>
            <person name="Walker C."/>
            <person name="Ryu S."/>
            <person name="Na H."/>
            <person name="Zane M."/>
            <person name="LaButti K."/>
            <person name="Lipzen A."/>
            <person name="Haridas S."/>
            <person name="Barry K."/>
            <person name="Grigoriev I.V."/>
            <person name="Quarterman J."/>
            <person name="Slininger P."/>
            <person name="Dien B."/>
            <person name="Trinh C.T."/>
        </authorList>
    </citation>
    <scope>NUCLEOTIDE SEQUENCE [LARGE SCALE GENOMIC DNA]</scope>
    <source>
        <strain evidence="5 7">YB392</strain>
    </source>
</reference>
<comment type="similarity">
    <text evidence="1">Belongs to the short-chain dehydrogenases/reductases (SDR) family.</text>
</comment>
<dbReference type="PRINTS" id="PR00081">
    <property type="entry name" value="GDHRDH"/>
</dbReference>
<dbReference type="FunFam" id="3.40.50.720:FF:000084">
    <property type="entry name" value="Short-chain dehydrogenase reductase"/>
    <property type="match status" value="1"/>
</dbReference>
<dbReference type="AlphaFoldDB" id="A0A1D8NED9"/>
<organism evidence="4 6">
    <name type="scientific">Yarrowia lipolytica</name>
    <name type="common">Candida lipolytica</name>
    <dbReference type="NCBI Taxonomy" id="4952"/>
    <lineage>
        <taxon>Eukaryota</taxon>
        <taxon>Fungi</taxon>
        <taxon>Dikarya</taxon>
        <taxon>Ascomycota</taxon>
        <taxon>Saccharomycotina</taxon>
        <taxon>Dipodascomycetes</taxon>
        <taxon>Dipodascales</taxon>
        <taxon>Dipodascales incertae sedis</taxon>
        <taxon>Yarrowia</taxon>
    </lineage>
</organism>
<dbReference type="PANTHER" id="PTHR43180">
    <property type="entry name" value="3-OXOACYL-(ACYL-CARRIER-PROTEIN) REDUCTASE (AFU_ORTHOLOGUE AFUA_6G11210)"/>
    <property type="match status" value="1"/>
</dbReference>
<protein>
    <submittedName>
        <fullName evidence="5">Oxidoreductase</fullName>
    </submittedName>
</protein>
<evidence type="ECO:0000256" key="2">
    <source>
        <dbReference type="ARBA" id="ARBA00022857"/>
    </source>
</evidence>
<evidence type="ECO:0000313" key="6">
    <source>
        <dbReference type="Proteomes" id="UP000182444"/>
    </source>
</evidence>
<dbReference type="PANTHER" id="PTHR43180:SF63">
    <property type="entry name" value="DEHYDROGENASE_REDUCTASE FAMILY PROTEIN, PUTATIVE (AFU_ORTHOLOGUE AFUA_6G03520)-RELATED"/>
    <property type="match status" value="1"/>
</dbReference>
<sequence length="278" mass="29455">MVNRLSGKNAIVTGAGGGIGLETSIQFAIEGANVLLSDVNEEALAKALAEVKQRAAQGTKIETLKADVSVETDVKALVDHVEAWGGVDVMFNNAGIMHPADDGILNTDEKIWDLTQNINVKGVMYGCKHAIASILKNKKTKTSIINTGSFVGLMGAATPQIAYTTSKGAVIAMSRELAICYAKQGIRVNSLCPGPLNTPLLQEFLDTEDKKTRRTVHLPSGRFGEAIEQAKAAVFLASDESTYVTAQEFLVDGGLTRSYVTSEGPAAEGPDNVVFGKK</sequence>
<dbReference type="Proteomes" id="UP000256601">
    <property type="component" value="Unassembled WGS sequence"/>
</dbReference>
<dbReference type="InterPro" id="IPR036291">
    <property type="entry name" value="NAD(P)-bd_dom_sf"/>
</dbReference>
<gene>
    <name evidence="5" type="ORF">B0I71DRAFT_133110</name>
    <name evidence="4" type="ORF">YALI1_D16144g</name>
</gene>
<evidence type="ECO:0000256" key="3">
    <source>
        <dbReference type="ARBA" id="ARBA00023002"/>
    </source>
</evidence>
<dbReference type="InterPro" id="IPR002347">
    <property type="entry name" value="SDR_fam"/>
</dbReference>
<keyword evidence="3" id="KW-0560">Oxidoreductase</keyword>
<dbReference type="Pfam" id="PF13561">
    <property type="entry name" value="adh_short_C2"/>
    <property type="match status" value="1"/>
</dbReference>
<evidence type="ECO:0000313" key="5">
    <source>
        <dbReference type="EMBL" id="RDW25186.1"/>
    </source>
</evidence>
<keyword evidence="2" id="KW-0521">NADP</keyword>
<dbReference type="PRINTS" id="PR00080">
    <property type="entry name" value="SDRFAMILY"/>
</dbReference>
<dbReference type="EMBL" id="KZ859010">
    <property type="protein sequence ID" value="RDW25186.1"/>
    <property type="molecule type" value="Genomic_DNA"/>
</dbReference>
<dbReference type="GO" id="GO:0016491">
    <property type="term" value="F:oxidoreductase activity"/>
    <property type="evidence" value="ECO:0007669"/>
    <property type="project" value="UniProtKB-KW"/>
</dbReference>
<name>A0A1D8NED9_YARLL</name>
<reference evidence="4 6" key="1">
    <citation type="journal article" date="2016" name="PLoS ONE">
        <title>Sequence Assembly of Yarrowia lipolytica Strain W29/CLIB89 Shows Transposable Element Diversity.</title>
        <authorList>
            <person name="Magnan C."/>
            <person name="Yu J."/>
            <person name="Chang I."/>
            <person name="Jahn E."/>
            <person name="Kanomata Y."/>
            <person name="Wu J."/>
            <person name="Zeller M."/>
            <person name="Oakes M."/>
            <person name="Baldi P."/>
            <person name="Sandmeyer S."/>
        </authorList>
    </citation>
    <scope>NUCLEOTIDE SEQUENCE [LARGE SCALE GENOMIC DNA]</scope>
    <source>
        <strain evidence="4">CLIB89</strain>
        <strain evidence="6">CLIB89(W29)</strain>
    </source>
</reference>
<dbReference type="VEuPathDB" id="FungiDB:YALI1_D16144g"/>